<dbReference type="AlphaFoldDB" id="A0A834PBH5"/>
<comment type="caution">
    <text evidence="1">The sequence shown here is derived from an EMBL/GenBank/DDBJ whole genome shotgun (WGS) entry which is preliminary data.</text>
</comment>
<organism evidence="1 2">
    <name type="scientific">Vespula pensylvanica</name>
    <name type="common">Western yellow jacket</name>
    <name type="synonym">Wasp</name>
    <dbReference type="NCBI Taxonomy" id="30213"/>
    <lineage>
        <taxon>Eukaryota</taxon>
        <taxon>Metazoa</taxon>
        <taxon>Ecdysozoa</taxon>
        <taxon>Arthropoda</taxon>
        <taxon>Hexapoda</taxon>
        <taxon>Insecta</taxon>
        <taxon>Pterygota</taxon>
        <taxon>Neoptera</taxon>
        <taxon>Endopterygota</taxon>
        <taxon>Hymenoptera</taxon>
        <taxon>Apocrita</taxon>
        <taxon>Aculeata</taxon>
        <taxon>Vespoidea</taxon>
        <taxon>Vespidae</taxon>
        <taxon>Vespinae</taxon>
        <taxon>Vespula</taxon>
    </lineage>
</organism>
<dbReference type="EMBL" id="JACSDY010000002">
    <property type="protein sequence ID" value="KAF7434913.1"/>
    <property type="molecule type" value="Genomic_DNA"/>
</dbReference>
<keyword evidence="2" id="KW-1185">Reference proteome</keyword>
<reference evidence="1" key="1">
    <citation type="journal article" date="2020" name="G3 (Bethesda)">
        <title>High-Quality Assemblies for Three Invasive Social Wasps from the &lt;i&gt;Vespula&lt;/i&gt; Genus.</title>
        <authorList>
            <person name="Harrop T.W.R."/>
            <person name="Guhlin J."/>
            <person name="McLaughlin G.M."/>
            <person name="Permina E."/>
            <person name="Stockwell P."/>
            <person name="Gilligan J."/>
            <person name="Le Lec M.F."/>
            <person name="Gruber M.A.M."/>
            <person name="Quinn O."/>
            <person name="Lovegrove M."/>
            <person name="Duncan E.J."/>
            <person name="Remnant E.J."/>
            <person name="Van Eeckhoven J."/>
            <person name="Graham B."/>
            <person name="Knapp R.A."/>
            <person name="Langford K.W."/>
            <person name="Kronenberg Z."/>
            <person name="Press M.O."/>
            <person name="Eacker S.M."/>
            <person name="Wilson-Rankin E.E."/>
            <person name="Purcell J."/>
            <person name="Lester P.J."/>
            <person name="Dearden P.K."/>
        </authorList>
    </citation>
    <scope>NUCLEOTIDE SEQUENCE</scope>
    <source>
        <strain evidence="1">Volc-1</strain>
    </source>
</reference>
<accession>A0A834PBH5</accession>
<dbReference type="Proteomes" id="UP000600918">
    <property type="component" value="Unassembled WGS sequence"/>
</dbReference>
<evidence type="ECO:0000313" key="2">
    <source>
        <dbReference type="Proteomes" id="UP000600918"/>
    </source>
</evidence>
<proteinExistence type="predicted"/>
<name>A0A834PBH5_VESPE</name>
<gene>
    <name evidence="1" type="ORF">H0235_003104</name>
</gene>
<sequence length="112" mass="13165">MRSRQTPEEKNKEIARKRHLCSGHWHQLDLVQPEKNIREILHFQSTEYDTNYSLVVSRISVFQHYTHFYSYLDDIKPEAVNNNSKLATCSELDDSPRGVYHLREVSQSCQAA</sequence>
<evidence type="ECO:0000313" key="1">
    <source>
        <dbReference type="EMBL" id="KAF7434913.1"/>
    </source>
</evidence>
<protein>
    <submittedName>
        <fullName evidence="1">Uncharacterized protein</fullName>
    </submittedName>
</protein>